<sequence length="92" mass="9870">MIGGDNTQASAREAVRAIDRDENSAGLKASAPTTTFFMIGSSLSEADDCWPDWRRLGQKRSREGGADTEKPGRAVSRGYVANPRQASVLAEV</sequence>
<dbReference type="AlphaFoldDB" id="A0A1I3Y556"/>
<evidence type="ECO:0000313" key="2">
    <source>
        <dbReference type="EMBL" id="SFK26955.1"/>
    </source>
</evidence>
<proteinExistence type="predicted"/>
<name>A0A1I3Y556_9HYPH</name>
<evidence type="ECO:0000256" key="1">
    <source>
        <dbReference type="SAM" id="MobiDB-lite"/>
    </source>
</evidence>
<accession>A0A1I3Y556</accession>
<feature type="compositionally biased region" description="Basic and acidic residues" evidence="1">
    <location>
        <begin position="58"/>
        <end position="72"/>
    </location>
</feature>
<dbReference type="EMBL" id="FOSN01000005">
    <property type="protein sequence ID" value="SFK26955.1"/>
    <property type="molecule type" value="Genomic_DNA"/>
</dbReference>
<dbReference type="Proteomes" id="UP000198755">
    <property type="component" value="Unassembled WGS sequence"/>
</dbReference>
<gene>
    <name evidence="2" type="ORF">SAMN05444581_10512</name>
</gene>
<keyword evidence="3" id="KW-1185">Reference proteome</keyword>
<reference evidence="2 3" key="1">
    <citation type="submission" date="2016-10" db="EMBL/GenBank/DDBJ databases">
        <authorList>
            <person name="de Groot N.N."/>
        </authorList>
    </citation>
    <scope>NUCLEOTIDE SEQUENCE [LARGE SCALE GENOMIC DNA]</scope>
    <source>
        <strain evidence="2 3">NE2</strain>
    </source>
</reference>
<protein>
    <submittedName>
        <fullName evidence="2">Uncharacterized protein</fullName>
    </submittedName>
</protein>
<dbReference type="RefSeq" id="WP_091680387.1">
    <property type="nucleotide sequence ID" value="NZ_FOSN01000005.1"/>
</dbReference>
<organism evidence="2 3">
    <name type="scientific">Methylocapsa palsarum</name>
    <dbReference type="NCBI Taxonomy" id="1612308"/>
    <lineage>
        <taxon>Bacteria</taxon>
        <taxon>Pseudomonadati</taxon>
        <taxon>Pseudomonadota</taxon>
        <taxon>Alphaproteobacteria</taxon>
        <taxon>Hyphomicrobiales</taxon>
        <taxon>Beijerinckiaceae</taxon>
        <taxon>Methylocapsa</taxon>
    </lineage>
</organism>
<feature type="region of interest" description="Disordered" evidence="1">
    <location>
        <begin position="58"/>
        <end position="80"/>
    </location>
</feature>
<evidence type="ECO:0000313" key="3">
    <source>
        <dbReference type="Proteomes" id="UP000198755"/>
    </source>
</evidence>
<dbReference type="STRING" id="1612308.SAMN05444581_10512"/>